<dbReference type="InterPro" id="IPR004843">
    <property type="entry name" value="Calcineurin-like_PHP"/>
</dbReference>
<reference evidence="3" key="1">
    <citation type="submission" date="2020-05" db="EMBL/GenBank/DDBJ databases">
        <authorList>
            <person name="Chiriac C."/>
            <person name="Salcher M."/>
            <person name="Ghai R."/>
            <person name="Kavagutti S V."/>
        </authorList>
    </citation>
    <scope>NUCLEOTIDE SEQUENCE</scope>
</reference>
<proteinExistence type="predicted"/>
<organism evidence="3">
    <name type="scientific">freshwater metagenome</name>
    <dbReference type="NCBI Taxonomy" id="449393"/>
    <lineage>
        <taxon>unclassified sequences</taxon>
        <taxon>metagenomes</taxon>
        <taxon>ecological metagenomes</taxon>
    </lineage>
</organism>
<feature type="transmembrane region" description="Helical" evidence="1">
    <location>
        <begin position="127"/>
        <end position="145"/>
    </location>
</feature>
<sequence>MPLSAPERGLSHTTRGVRAVAYVATWLALSVVAATVVFFHSSAEVSLASHDAVITPTTTGQVVLRTGPVLPDLRIASGSPFGVDVRLGKTDATSTSDLVQRYAVIAVNPDGPEAKVREALADLAFDAVVRGAVLGLVPLLVWLLIGRSRRRELGAAARSRAGGLTTALVALMVLGLWQPWLPDDDTVDAGRDWMALADFLGPTVPVPEELDGIEVRGDVTTDQTRRLIESAVDTYDKSRTFYASAAEAAARLDLRRPEDGETVVLLVSDRHDNIQMDAVARAIGDAAGATAVFDAGDDTSTGKTWEAFSLDSLTAAFDDGPYAGQRYGVAGNHDHGTFVRSYLADHGWTMLDGEPVDGPADVRLLGVDDPRSSGLGSWRDETGLSFDEVGSRLADAACAAEEAGERIGTVLVHDANLGDEALERGCVDLVVGGHLHVQEWPDRVVGDDGDVGWTFTTGTTGGAAYAIAIGSKIKRTAQVSLLTYRDGRPVGIQAVQLETNGRYRVERFVELDLAPVS</sequence>
<feature type="transmembrane region" description="Helical" evidence="1">
    <location>
        <begin position="157"/>
        <end position="177"/>
    </location>
</feature>
<keyword evidence="1" id="KW-1133">Transmembrane helix</keyword>
<gene>
    <name evidence="3" type="ORF">UFOPK2579_01245</name>
</gene>
<dbReference type="InterPro" id="IPR029052">
    <property type="entry name" value="Metallo-depent_PP-like"/>
</dbReference>
<dbReference type="EMBL" id="CAEZXR010000134">
    <property type="protein sequence ID" value="CAB4707154.1"/>
    <property type="molecule type" value="Genomic_DNA"/>
</dbReference>
<dbReference type="GO" id="GO:0016787">
    <property type="term" value="F:hydrolase activity"/>
    <property type="evidence" value="ECO:0007669"/>
    <property type="project" value="InterPro"/>
</dbReference>
<keyword evidence="1" id="KW-0812">Transmembrane</keyword>
<dbReference type="Pfam" id="PF00149">
    <property type="entry name" value="Metallophos"/>
    <property type="match status" value="1"/>
</dbReference>
<protein>
    <submittedName>
        <fullName evidence="3">Unannotated protein</fullName>
    </submittedName>
</protein>
<evidence type="ECO:0000313" key="3">
    <source>
        <dbReference type="EMBL" id="CAB4707154.1"/>
    </source>
</evidence>
<feature type="transmembrane region" description="Helical" evidence="1">
    <location>
        <begin position="20"/>
        <end position="39"/>
    </location>
</feature>
<accession>A0A6J6QHH6</accession>
<keyword evidence="1" id="KW-0472">Membrane</keyword>
<feature type="domain" description="Calcineurin-like phosphoesterase" evidence="2">
    <location>
        <begin position="264"/>
        <end position="437"/>
    </location>
</feature>
<dbReference type="AlphaFoldDB" id="A0A6J6QHH6"/>
<dbReference type="SUPFAM" id="SSF56300">
    <property type="entry name" value="Metallo-dependent phosphatases"/>
    <property type="match status" value="1"/>
</dbReference>
<evidence type="ECO:0000256" key="1">
    <source>
        <dbReference type="SAM" id="Phobius"/>
    </source>
</evidence>
<evidence type="ECO:0000259" key="2">
    <source>
        <dbReference type="Pfam" id="PF00149"/>
    </source>
</evidence>
<name>A0A6J6QHH6_9ZZZZ</name>